<accession>A0A545TNI1</accession>
<dbReference type="RefSeq" id="WP_142904610.1">
    <property type="nucleotide sequence ID" value="NZ_ML660093.1"/>
</dbReference>
<sequence>MIELATGTEKKTFTRMSPEARVGEILDCSVGIVDSGGVAALGREEVPMRQARPAVDISFGLPAAAGCYLDEKKADRQTIEDIIVTMTTGSITAIKEGFDVKA</sequence>
<protein>
    <submittedName>
        <fullName evidence="1">Uncharacterized protein</fullName>
    </submittedName>
</protein>
<dbReference type="EMBL" id="VHSG01000012">
    <property type="protein sequence ID" value="TQV78775.1"/>
    <property type="molecule type" value="Genomic_DNA"/>
</dbReference>
<keyword evidence="2" id="KW-1185">Reference proteome</keyword>
<name>A0A545TNI1_9GAMM</name>
<dbReference type="OrthoDB" id="155497at2"/>
<evidence type="ECO:0000313" key="2">
    <source>
        <dbReference type="Proteomes" id="UP000319732"/>
    </source>
</evidence>
<comment type="caution">
    <text evidence="1">The sequence shown here is derived from an EMBL/GenBank/DDBJ whole genome shotgun (WGS) entry which is preliminary data.</text>
</comment>
<reference evidence="1 2" key="1">
    <citation type="submission" date="2019-06" db="EMBL/GenBank/DDBJ databases">
        <title>Whole genome sequence for Cellvibrionaceae sp. R142.</title>
        <authorList>
            <person name="Wang G."/>
        </authorList>
    </citation>
    <scope>NUCLEOTIDE SEQUENCE [LARGE SCALE GENOMIC DNA]</scope>
    <source>
        <strain evidence="1 2">R142</strain>
    </source>
</reference>
<evidence type="ECO:0000313" key="1">
    <source>
        <dbReference type="EMBL" id="TQV78775.1"/>
    </source>
</evidence>
<gene>
    <name evidence="1" type="ORF">FKG94_12195</name>
</gene>
<dbReference type="Proteomes" id="UP000319732">
    <property type="component" value="Unassembled WGS sequence"/>
</dbReference>
<organism evidence="1 2">
    <name type="scientific">Exilibacterium tricleocarpae</name>
    <dbReference type="NCBI Taxonomy" id="2591008"/>
    <lineage>
        <taxon>Bacteria</taxon>
        <taxon>Pseudomonadati</taxon>
        <taxon>Pseudomonadota</taxon>
        <taxon>Gammaproteobacteria</taxon>
        <taxon>Cellvibrionales</taxon>
        <taxon>Cellvibrionaceae</taxon>
        <taxon>Exilibacterium</taxon>
    </lineage>
</organism>
<proteinExistence type="predicted"/>
<dbReference type="AlphaFoldDB" id="A0A545TNI1"/>